<dbReference type="Gene3D" id="1.10.10.2840">
    <property type="entry name" value="PucR C-terminal helix-turn-helix domain"/>
    <property type="match status" value="1"/>
</dbReference>
<dbReference type="InterPro" id="IPR051448">
    <property type="entry name" value="CdaR-like_regulators"/>
</dbReference>
<dbReference type="PANTHER" id="PTHR33744">
    <property type="entry name" value="CARBOHYDRATE DIACID REGULATOR"/>
    <property type="match status" value="1"/>
</dbReference>
<proteinExistence type="predicted"/>
<evidence type="ECO:0000313" key="3">
    <source>
        <dbReference type="EMBL" id="SMX73012.1"/>
    </source>
</evidence>
<dbReference type="Pfam" id="PF13556">
    <property type="entry name" value="HTH_30"/>
    <property type="match status" value="1"/>
</dbReference>
<evidence type="ECO:0000313" key="4">
    <source>
        <dbReference type="Proteomes" id="UP000234498"/>
    </source>
</evidence>
<dbReference type="InterPro" id="IPR012914">
    <property type="entry name" value="PucR_dom"/>
</dbReference>
<gene>
    <name evidence="3" type="ORF">BLIN101_01044</name>
</gene>
<dbReference type="InterPro" id="IPR025736">
    <property type="entry name" value="PucR_C-HTH_dom"/>
</dbReference>
<feature type="domain" description="PucR C-terminal helix-turn-helix" evidence="2">
    <location>
        <begin position="422"/>
        <end position="479"/>
    </location>
</feature>
<dbReference type="Pfam" id="PF07905">
    <property type="entry name" value="PucR"/>
    <property type="match status" value="1"/>
</dbReference>
<dbReference type="EMBL" id="FXZA01000003">
    <property type="protein sequence ID" value="SMX73012.1"/>
    <property type="molecule type" value="Genomic_DNA"/>
</dbReference>
<name>A0A2H1IDD9_BRELN</name>
<organism evidence="3 4">
    <name type="scientific">Brevibacterium linens</name>
    <dbReference type="NCBI Taxonomy" id="1703"/>
    <lineage>
        <taxon>Bacteria</taxon>
        <taxon>Bacillati</taxon>
        <taxon>Actinomycetota</taxon>
        <taxon>Actinomycetes</taxon>
        <taxon>Micrococcales</taxon>
        <taxon>Brevibacteriaceae</taxon>
        <taxon>Brevibacterium</taxon>
    </lineage>
</organism>
<accession>A0A2H1IDD9</accession>
<feature type="domain" description="Purine catabolism PurC-like" evidence="1">
    <location>
        <begin position="28"/>
        <end position="134"/>
    </location>
</feature>
<evidence type="ECO:0000259" key="2">
    <source>
        <dbReference type="Pfam" id="PF13556"/>
    </source>
</evidence>
<protein>
    <submittedName>
        <fullName evidence="3">Purine catabolism regulatory protein</fullName>
    </submittedName>
</protein>
<dbReference type="Proteomes" id="UP000234498">
    <property type="component" value="Unassembled WGS sequence"/>
</dbReference>
<dbReference type="AlphaFoldDB" id="A0A2H1IDD9"/>
<reference evidence="3 4" key="1">
    <citation type="submission" date="2017-03" db="EMBL/GenBank/DDBJ databases">
        <authorList>
            <person name="Afonso C.L."/>
            <person name="Miller P.J."/>
            <person name="Scott M.A."/>
            <person name="Spackman E."/>
            <person name="Goraichik I."/>
            <person name="Dimitrov K.M."/>
            <person name="Suarez D.L."/>
            <person name="Swayne D.E."/>
        </authorList>
    </citation>
    <scope>NUCLEOTIDE SEQUENCE [LARGE SCALE GENOMIC DNA]</scope>
    <source>
        <strain evidence="3 4">Mu101</strain>
    </source>
</reference>
<sequence>MLSNVDRIGCMVTLEQIWSRTELALDVIVDSPTAAEQDVTIVHSSELPEVDEWLAGGEVLLTIGVGQDLGGDTVADYVRRLKSVGVHALGIGLGSDLPWQQVPPKLVAAAQEAGLALFGVPEPVPFVAVVDAFTRMREAETNRELTRASSAARRFATALAGEGPAALVADLAETLEAPVRFVSPTGRALSGDDAEADVRSALIEESLKPTAGPRLIRTGSRIVEAVPIGGDHPLGWILTPAEAAGSPKTRALLLSTAAALLAMSLADLSVPSGRSLLFDTDLADGQARGEWTRVTGLAPVATVGMHIFGGVRGDSAERLIADIVGRSLLTRTGSLLGVVGAQERGLDELVAKAAEATGLDVLAEKRLPLGQLHHTWMLWRTQHESEASEVRALLSAVDEEAADRFVERILGELFRARGGQELLETLRVFIAASGARDRIAAELGVHRHTVRARLAKIEKLLGRDLSRAETRQAVSMALELAEL</sequence>
<evidence type="ECO:0000259" key="1">
    <source>
        <dbReference type="Pfam" id="PF07905"/>
    </source>
</evidence>
<dbReference type="PANTHER" id="PTHR33744:SF1">
    <property type="entry name" value="DNA-BINDING TRANSCRIPTIONAL ACTIVATOR ADER"/>
    <property type="match status" value="1"/>
</dbReference>
<dbReference type="InterPro" id="IPR042070">
    <property type="entry name" value="PucR_C-HTH_sf"/>
</dbReference>